<dbReference type="EMBL" id="GG692423">
    <property type="protein sequence ID" value="EER41441.1"/>
    <property type="molecule type" value="Genomic_DNA"/>
</dbReference>
<keyword evidence="2" id="KW-0436">Ligase</keyword>
<sequence>MGGPDQGPATDAAADNLANLHLDEVTGEHVSKSELKKRQKHRAKEAEREKRAAAAPPKAEKKASAEEEESNLTPNVGILRVTIEQFLAEVGVDL</sequence>
<gene>
    <name evidence="2" type="ORF">HCDG_04088</name>
</gene>
<evidence type="ECO:0000256" key="1">
    <source>
        <dbReference type="SAM" id="MobiDB-lite"/>
    </source>
</evidence>
<dbReference type="VEuPathDB" id="FungiDB:HCDG_04088"/>
<dbReference type="HOGENOM" id="CLU_2385642_0_0_1"/>
<dbReference type="GO" id="GO:0004812">
    <property type="term" value="F:aminoacyl-tRNA ligase activity"/>
    <property type="evidence" value="ECO:0007669"/>
    <property type="project" value="UniProtKB-KW"/>
</dbReference>
<evidence type="ECO:0000313" key="3">
    <source>
        <dbReference type="Proteomes" id="UP000002624"/>
    </source>
</evidence>
<dbReference type="STRING" id="544712.C6HD07"/>
<keyword evidence="2" id="KW-0030">Aminoacyl-tRNA synthetase</keyword>
<proteinExistence type="predicted"/>
<protein>
    <submittedName>
        <fullName evidence="2">Lysyl-tRNA synthetase</fullName>
    </submittedName>
</protein>
<name>C6HD07_AJECH</name>
<dbReference type="AlphaFoldDB" id="C6HD07"/>
<feature type="compositionally biased region" description="Basic and acidic residues" evidence="1">
    <location>
        <begin position="23"/>
        <end position="36"/>
    </location>
</feature>
<feature type="compositionally biased region" description="Basic and acidic residues" evidence="1">
    <location>
        <begin position="44"/>
        <end position="65"/>
    </location>
</feature>
<accession>C6HD07</accession>
<evidence type="ECO:0000313" key="2">
    <source>
        <dbReference type="EMBL" id="EER41441.1"/>
    </source>
</evidence>
<feature type="region of interest" description="Disordered" evidence="1">
    <location>
        <begin position="23"/>
        <end position="75"/>
    </location>
</feature>
<organism evidence="2 3">
    <name type="scientific">Ajellomyces capsulatus (strain H143)</name>
    <name type="common">Darling's disease fungus</name>
    <name type="synonym">Histoplasma capsulatum</name>
    <dbReference type="NCBI Taxonomy" id="544712"/>
    <lineage>
        <taxon>Eukaryota</taxon>
        <taxon>Fungi</taxon>
        <taxon>Dikarya</taxon>
        <taxon>Ascomycota</taxon>
        <taxon>Pezizomycotina</taxon>
        <taxon>Eurotiomycetes</taxon>
        <taxon>Eurotiomycetidae</taxon>
        <taxon>Onygenales</taxon>
        <taxon>Ajellomycetaceae</taxon>
        <taxon>Histoplasma</taxon>
    </lineage>
</organism>
<reference evidence="3" key="1">
    <citation type="submission" date="2009-05" db="EMBL/GenBank/DDBJ databases">
        <title>The genome sequence of Ajellomyces capsulatus strain H143.</title>
        <authorList>
            <person name="Champion M."/>
            <person name="Cuomo C.A."/>
            <person name="Ma L.-J."/>
            <person name="Henn M.R."/>
            <person name="Sil A."/>
            <person name="Goldman B."/>
            <person name="Young S.K."/>
            <person name="Kodira C.D."/>
            <person name="Zeng Q."/>
            <person name="Koehrsen M."/>
            <person name="Alvarado L."/>
            <person name="Berlin A.M."/>
            <person name="Borenstein D."/>
            <person name="Chen Z."/>
            <person name="Engels R."/>
            <person name="Freedman E."/>
            <person name="Gellesch M."/>
            <person name="Goldberg J."/>
            <person name="Griggs A."/>
            <person name="Gujja S."/>
            <person name="Heiman D.I."/>
            <person name="Hepburn T.A."/>
            <person name="Howarth C."/>
            <person name="Jen D."/>
            <person name="Larson L."/>
            <person name="Lewis B."/>
            <person name="Mehta T."/>
            <person name="Park D."/>
            <person name="Pearson M."/>
            <person name="Roberts A."/>
            <person name="Saif S."/>
            <person name="Shea T.D."/>
            <person name="Shenoy N."/>
            <person name="Sisk P."/>
            <person name="Stolte C."/>
            <person name="Sykes S."/>
            <person name="Walk T."/>
            <person name="White J."/>
            <person name="Yandava C."/>
            <person name="Klein B."/>
            <person name="McEwen J.G."/>
            <person name="Puccia R."/>
            <person name="Goldman G.H."/>
            <person name="Felipe M.S."/>
            <person name="Nino-Vega G."/>
            <person name="San-Blas G."/>
            <person name="Taylor J.W."/>
            <person name="Mendoza L."/>
            <person name="Galagan J.E."/>
            <person name="Nusbaum C."/>
            <person name="Birren B.W."/>
        </authorList>
    </citation>
    <scope>NUCLEOTIDE SEQUENCE [LARGE SCALE GENOMIC DNA]</scope>
    <source>
        <strain evidence="3">H143</strain>
    </source>
</reference>
<dbReference type="Proteomes" id="UP000002624">
    <property type="component" value="Unassembled WGS sequence"/>
</dbReference>